<dbReference type="Proteomes" id="UP001530400">
    <property type="component" value="Unassembled WGS sequence"/>
</dbReference>
<name>A0ABD3P6D1_9STRA</name>
<gene>
    <name evidence="1" type="ORF">ACHAWO_009340</name>
</gene>
<organism evidence="1 2">
    <name type="scientific">Cyclotella atomus</name>
    <dbReference type="NCBI Taxonomy" id="382360"/>
    <lineage>
        <taxon>Eukaryota</taxon>
        <taxon>Sar</taxon>
        <taxon>Stramenopiles</taxon>
        <taxon>Ochrophyta</taxon>
        <taxon>Bacillariophyta</taxon>
        <taxon>Coscinodiscophyceae</taxon>
        <taxon>Thalassiosirophycidae</taxon>
        <taxon>Stephanodiscales</taxon>
        <taxon>Stephanodiscaceae</taxon>
        <taxon>Cyclotella</taxon>
    </lineage>
</organism>
<protein>
    <submittedName>
        <fullName evidence="1">Uncharacterized protein</fullName>
    </submittedName>
</protein>
<dbReference type="AlphaFoldDB" id="A0ABD3P6D1"/>
<dbReference type="EMBL" id="JALLPJ020000779">
    <property type="protein sequence ID" value="KAL3783149.1"/>
    <property type="molecule type" value="Genomic_DNA"/>
</dbReference>
<proteinExistence type="predicted"/>
<accession>A0ABD3P6D1</accession>
<comment type="caution">
    <text evidence="1">The sequence shown here is derived from an EMBL/GenBank/DDBJ whole genome shotgun (WGS) entry which is preliminary data.</text>
</comment>
<reference evidence="1 2" key="1">
    <citation type="submission" date="2024-10" db="EMBL/GenBank/DDBJ databases">
        <title>Updated reference genomes for cyclostephanoid diatoms.</title>
        <authorList>
            <person name="Roberts W.R."/>
            <person name="Alverson A.J."/>
        </authorList>
    </citation>
    <scope>NUCLEOTIDE SEQUENCE [LARGE SCALE GENOMIC DNA]</scope>
    <source>
        <strain evidence="1 2">AJA010-31</strain>
    </source>
</reference>
<evidence type="ECO:0000313" key="2">
    <source>
        <dbReference type="Proteomes" id="UP001530400"/>
    </source>
</evidence>
<evidence type="ECO:0000313" key="1">
    <source>
        <dbReference type="EMBL" id="KAL3783149.1"/>
    </source>
</evidence>
<keyword evidence="2" id="KW-1185">Reference proteome</keyword>
<sequence>MSEINECGYEEDNDEVLSDTYAPLLPFFKNNVNLIHLKINSFWNRWISENAIVALCACPSLKTISILSGQWTI</sequence>